<organism evidence="3 4">
    <name type="scientific">Paenibacillus albilobatus</name>
    <dbReference type="NCBI Taxonomy" id="2716884"/>
    <lineage>
        <taxon>Bacteria</taxon>
        <taxon>Bacillati</taxon>
        <taxon>Bacillota</taxon>
        <taxon>Bacilli</taxon>
        <taxon>Bacillales</taxon>
        <taxon>Paenibacillaceae</taxon>
        <taxon>Paenibacillus</taxon>
    </lineage>
</organism>
<comment type="caution">
    <text evidence="3">The sequence shown here is derived from an EMBL/GenBank/DDBJ whole genome shotgun (WGS) entry which is preliminary data.</text>
</comment>
<evidence type="ECO:0000313" key="3">
    <source>
        <dbReference type="EMBL" id="GIO32375.1"/>
    </source>
</evidence>
<dbReference type="InterPro" id="IPR002372">
    <property type="entry name" value="PQQ_rpt_dom"/>
</dbReference>
<dbReference type="SUPFAM" id="SSF50998">
    <property type="entry name" value="Quinoprotein alcohol dehydrogenase-like"/>
    <property type="match status" value="1"/>
</dbReference>
<dbReference type="Gene3D" id="2.130.10.10">
    <property type="entry name" value="YVTN repeat-like/Quinoprotein amine dehydrogenase"/>
    <property type="match status" value="1"/>
</dbReference>
<feature type="chain" id="PRO_5037456158" description="Pyrrolo-quinoline quinone repeat domain-containing protein" evidence="1">
    <location>
        <begin position="18"/>
        <end position="424"/>
    </location>
</feature>
<dbReference type="PANTHER" id="PTHR34512">
    <property type="entry name" value="CELL SURFACE PROTEIN"/>
    <property type="match status" value="1"/>
</dbReference>
<dbReference type="Proteomes" id="UP000679779">
    <property type="component" value="Unassembled WGS sequence"/>
</dbReference>
<keyword evidence="4" id="KW-1185">Reference proteome</keyword>
<dbReference type="PANTHER" id="PTHR34512:SF30">
    <property type="entry name" value="OUTER MEMBRANE PROTEIN ASSEMBLY FACTOR BAMB"/>
    <property type="match status" value="1"/>
</dbReference>
<gene>
    <name evidence="3" type="ORF">J2TS6_35160</name>
</gene>
<evidence type="ECO:0000313" key="4">
    <source>
        <dbReference type="Proteomes" id="UP000679779"/>
    </source>
</evidence>
<evidence type="ECO:0000259" key="2">
    <source>
        <dbReference type="Pfam" id="PF13360"/>
    </source>
</evidence>
<dbReference type="InterPro" id="IPR011047">
    <property type="entry name" value="Quinoprotein_ADH-like_sf"/>
</dbReference>
<proteinExistence type="predicted"/>
<dbReference type="SMART" id="SM00564">
    <property type="entry name" value="PQQ"/>
    <property type="match status" value="4"/>
</dbReference>
<dbReference type="InterPro" id="IPR015943">
    <property type="entry name" value="WD40/YVTN_repeat-like_dom_sf"/>
</dbReference>
<protein>
    <recommendedName>
        <fullName evidence="2">Pyrrolo-quinoline quinone repeat domain-containing protein</fullName>
    </recommendedName>
</protein>
<accession>A0A919XKZ5</accession>
<reference evidence="3" key="1">
    <citation type="submission" date="2021-03" db="EMBL/GenBank/DDBJ databases">
        <title>Antimicrobial resistance genes in bacteria isolated from Japanese honey, and their potential for conferring macrolide and lincosamide resistance in the American foulbrood pathogen Paenibacillus larvae.</title>
        <authorList>
            <person name="Okamoto M."/>
            <person name="Kumagai M."/>
            <person name="Kanamori H."/>
            <person name="Takamatsu D."/>
        </authorList>
    </citation>
    <scope>NUCLEOTIDE SEQUENCE</scope>
    <source>
        <strain evidence="3">J2TS6</strain>
    </source>
</reference>
<dbReference type="InterPro" id="IPR018391">
    <property type="entry name" value="PQQ_b-propeller_rpt"/>
</dbReference>
<keyword evidence="1" id="KW-0732">Signal</keyword>
<dbReference type="EMBL" id="BORQ01000004">
    <property type="protein sequence ID" value="GIO32375.1"/>
    <property type="molecule type" value="Genomic_DNA"/>
</dbReference>
<sequence length="424" mass="45501">MLAAVLVGGISLPAAQAAAPVVSYNVPASPAIKAPIQKPLWTASFDKNTNSVVTDDGILFTFNGGKLVALNANNGKKLYTYGSRLRPDVAHQKGTVYGVTEAGQVYALQAKTGKRLWQTAAGVTDSGSPRVIGDTAYVTKGNAIIALDAATGKQCWKAIEEQSEFAGGVSMEADGIVYASYMVQGALTSVQLDAFDKKTGKKLWKQFRQYPPLAVRNGLVYSLRDEYPFDDADPKRELNINVFDAKTGVEKETQTYSWSLGALPPYTRDNNGSVILNGNDLYIATDSAVMKYDITAYKKDAKPLQKWSVPNVGKSLIGSVHDNKIFFSKEASGAITGMKLANGQTFGFQTDNQPVQTDIYGNGVYIAQSDGVLHGYNLQTAAPAFTVNTGSRQYGPTLLSGNTLIIQAKDTGKLIAVQVPKTLR</sequence>
<evidence type="ECO:0000256" key="1">
    <source>
        <dbReference type="SAM" id="SignalP"/>
    </source>
</evidence>
<name>A0A919XKZ5_9BACL</name>
<feature type="domain" description="Pyrrolo-quinoline quinone repeat" evidence="2">
    <location>
        <begin position="38"/>
        <end position="158"/>
    </location>
</feature>
<dbReference type="Pfam" id="PF13360">
    <property type="entry name" value="PQQ_2"/>
    <property type="match status" value="1"/>
</dbReference>
<feature type="signal peptide" evidence="1">
    <location>
        <begin position="1"/>
        <end position="17"/>
    </location>
</feature>
<dbReference type="AlphaFoldDB" id="A0A919XKZ5"/>